<evidence type="ECO:0000256" key="7">
    <source>
        <dbReference type="ARBA" id="ARBA00048045"/>
    </source>
</evidence>
<dbReference type="InterPro" id="IPR002125">
    <property type="entry name" value="CMP_dCMP_dom"/>
</dbReference>
<comment type="function">
    <text evidence="8">Catalyzes the deamination of adenosine to inosine at the wobble position 34 of tRNA(Arg2).</text>
</comment>
<keyword evidence="3 8" id="KW-0819">tRNA processing</keyword>
<evidence type="ECO:0000256" key="5">
    <source>
        <dbReference type="ARBA" id="ARBA00022801"/>
    </source>
</evidence>
<dbReference type="NCBIfam" id="NF008113">
    <property type="entry name" value="PRK10860.1"/>
    <property type="match status" value="1"/>
</dbReference>
<dbReference type="SUPFAM" id="SSF53927">
    <property type="entry name" value="Cytidine deaminase-like"/>
    <property type="match status" value="1"/>
</dbReference>
<feature type="domain" description="CMP/dCMP-type deaminase" evidence="9">
    <location>
        <begin position="11"/>
        <end position="138"/>
    </location>
</feature>
<dbReference type="Pfam" id="PF00383">
    <property type="entry name" value="dCMP_cyt_deam_1"/>
    <property type="match status" value="1"/>
</dbReference>
<dbReference type="Proteomes" id="UP000647183">
    <property type="component" value="Unassembled WGS sequence"/>
</dbReference>
<dbReference type="Gene3D" id="3.40.140.10">
    <property type="entry name" value="Cytidine Deaminase, domain 2"/>
    <property type="match status" value="1"/>
</dbReference>
<protein>
    <recommendedName>
        <fullName evidence="8">tRNA-specific adenosine deaminase</fullName>
        <ecNumber evidence="8">3.5.4.33</ecNumber>
    </recommendedName>
</protein>
<dbReference type="InterPro" id="IPR016193">
    <property type="entry name" value="Cytidine_deaminase-like"/>
</dbReference>
<dbReference type="PANTHER" id="PTHR11079:SF202">
    <property type="entry name" value="TRNA-SPECIFIC ADENOSINE DEAMINASE"/>
    <property type="match status" value="1"/>
</dbReference>
<dbReference type="CDD" id="cd01285">
    <property type="entry name" value="nucleoside_deaminase"/>
    <property type="match status" value="1"/>
</dbReference>
<accession>A0ABR8UEW2</accession>
<dbReference type="PROSITE" id="PS00903">
    <property type="entry name" value="CYT_DCMP_DEAMINASES_1"/>
    <property type="match status" value="1"/>
</dbReference>
<evidence type="ECO:0000256" key="1">
    <source>
        <dbReference type="ARBA" id="ARBA00010669"/>
    </source>
</evidence>
<feature type="binding site" evidence="8">
    <location>
        <position position="94"/>
    </location>
    <ligand>
        <name>Zn(2+)</name>
        <dbReference type="ChEBI" id="CHEBI:29105"/>
        <note>catalytic</note>
    </ligand>
</feature>
<keyword evidence="5 8" id="KW-0378">Hydrolase</keyword>
<evidence type="ECO:0000256" key="3">
    <source>
        <dbReference type="ARBA" id="ARBA00022694"/>
    </source>
</evidence>
<dbReference type="RefSeq" id="WP_191727825.1">
    <property type="nucleotide sequence ID" value="NZ_JACSQJ010000001.1"/>
</dbReference>
<feature type="binding site" evidence="8">
    <location>
        <position position="64"/>
    </location>
    <ligand>
        <name>Zn(2+)</name>
        <dbReference type="ChEBI" id="CHEBI:29105"/>
        <note>catalytic</note>
    </ligand>
</feature>
<comment type="similarity">
    <text evidence="1">Belongs to the cytidine and deoxycytidylate deaminase family. ADAT2 subfamily.</text>
</comment>
<dbReference type="InterPro" id="IPR016192">
    <property type="entry name" value="APOBEC/CMP_deaminase_Zn-bd"/>
</dbReference>
<dbReference type="PANTHER" id="PTHR11079">
    <property type="entry name" value="CYTOSINE DEAMINASE FAMILY MEMBER"/>
    <property type="match status" value="1"/>
</dbReference>
<evidence type="ECO:0000256" key="8">
    <source>
        <dbReference type="HAMAP-Rule" id="MF_00972"/>
    </source>
</evidence>
<reference evidence="10 11" key="1">
    <citation type="submission" date="2020-08" db="EMBL/GenBank/DDBJ databases">
        <title>A Genomic Blueprint of the Chicken Gut Microbiome.</title>
        <authorList>
            <person name="Gilroy R."/>
            <person name="Ravi A."/>
            <person name="Getino M."/>
            <person name="Pursley I."/>
            <person name="Horton D.L."/>
            <person name="Alikhan N.-F."/>
            <person name="Baker D."/>
            <person name="Gharbi K."/>
            <person name="Hall N."/>
            <person name="Watson M."/>
            <person name="Adriaenssens E.M."/>
            <person name="Foster-Nyarko E."/>
            <person name="Jarju S."/>
            <person name="Secka A."/>
            <person name="Antonio M."/>
            <person name="Oren A."/>
            <person name="Chaudhuri R."/>
            <person name="La Ragione R.M."/>
            <person name="Hildebrand F."/>
            <person name="Pallen M.J."/>
        </authorList>
    </citation>
    <scope>NUCLEOTIDE SEQUENCE [LARGE SCALE GENOMIC DNA]</scope>
    <source>
        <strain evidence="10 11">Sa2BVA3</strain>
    </source>
</reference>
<sequence length="165" mass="17806">MQKHADTTARGTDEAWMRHALALADRAERDFDEIPVGAVVLDATGQVVGEGWNRNIGEHDPSAHAEIVAMREAGRALGNHRLIGCTLYVTLEPCAMCAMAMVHARVARVVYGASDPKTGAAGSVFDLLADPRHNHRVDVMGGVLGEEAGQRLRNYFRAKRGLPPA</sequence>
<comment type="catalytic activity">
    <reaction evidence="7 8">
        <text>adenosine(34) in tRNA + H2O + H(+) = inosine(34) in tRNA + NH4(+)</text>
        <dbReference type="Rhea" id="RHEA:43168"/>
        <dbReference type="Rhea" id="RHEA-COMP:10373"/>
        <dbReference type="Rhea" id="RHEA-COMP:10374"/>
        <dbReference type="ChEBI" id="CHEBI:15377"/>
        <dbReference type="ChEBI" id="CHEBI:15378"/>
        <dbReference type="ChEBI" id="CHEBI:28938"/>
        <dbReference type="ChEBI" id="CHEBI:74411"/>
        <dbReference type="ChEBI" id="CHEBI:82852"/>
        <dbReference type="EC" id="3.5.4.33"/>
    </reaction>
</comment>
<comment type="caution">
    <text evidence="10">The sequence shown here is derived from an EMBL/GenBank/DDBJ whole genome shotgun (WGS) entry which is preliminary data.</text>
</comment>
<keyword evidence="4 8" id="KW-0479">Metal-binding</keyword>
<organism evidence="10 11">
    <name type="scientific">Luteimonas colneyensis</name>
    <dbReference type="NCBI Taxonomy" id="2762230"/>
    <lineage>
        <taxon>Bacteria</taxon>
        <taxon>Pseudomonadati</taxon>
        <taxon>Pseudomonadota</taxon>
        <taxon>Gammaproteobacteria</taxon>
        <taxon>Lysobacterales</taxon>
        <taxon>Lysobacteraceae</taxon>
        <taxon>Luteimonas</taxon>
    </lineage>
</organism>
<dbReference type="EMBL" id="JACSQJ010000001">
    <property type="protein sequence ID" value="MBD7986546.1"/>
    <property type="molecule type" value="Genomic_DNA"/>
</dbReference>
<dbReference type="PROSITE" id="PS51747">
    <property type="entry name" value="CYT_DCMP_DEAMINASES_2"/>
    <property type="match status" value="1"/>
</dbReference>
<dbReference type="EC" id="3.5.4.33" evidence="8"/>
<dbReference type="InterPro" id="IPR028883">
    <property type="entry name" value="tRNA_aden_deaminase"/>
</dbReference>
<comment type="subunit">
    <text evidence="2 8">Homodimer.</text>
</comment>
<keyword evidence="6 8" id="KW-0862">Zinc</keyword>
<comment type="cofactor">
    <cofactor evidence="8">
        <name>Zn(2+)</name>
        <dbReference type="ChEBI" id="CHEBI:29105"/>
    </cofactor>
    <text evidence="8">Binds 1 zinc ion per subunit.</text>
</comment>
<evidence type="ECO:0000313" key="11">
    <source>
        <dbReference type="Proteomes" id="UP000647183"/>
    </source>
</evidence>
<proteinExistence type="inferred from homology"/>
<evidence type="ECO:0000256" key="4">
    <source>
        <dbReference type="ARBA" id="ARBA00022723"/>
    </source>
</evidence>
<evidence type="ECO:0000313" key="10">
    <source>
        <dbReference type="EMBL" id="MBD7986546.1"/>
    </source>
</evidence>
<feature type="active site" description="Proton donor" evidence="8">
    <location>
        <position position="66"/>
    </location>
</feature>
<evidence type="ECO:0000259" key="9">
    <source>
        <dbReference type="PROSITE" id="PS51747"/>
    </source>
</evidence>
<keyword evidence="11" id="KW-1185">Reference proteome</keyword>
<evidence type="ECO:0000256" key="2">
    <source>
        <dbReference type="ARBA" id="ARBA00011738"/>
    </source>
</evidence>
<evidence type="ECO:0000256" key="6">
    <source>
        <dbReference type="ARBA" id="ARBA00022833"/>
    </source>
</evidence>
<dbReference type="GO" id="GO:0052717">
    <property type="term" value="F:tRNA-specific adenosine-34 deaminase activity"/>
    <property type="evidence" value="ECO:0007669"/>
    <property type="project" value="UniProtKB-EC"/>
</dbReference>
<feature type="binding site" evidence="8">
    <location>
        <position position="97"/>
    </location>
    <ligand>
        <name>Zn(2+)</name>
        <dbReference type="ChEBI" id="CHEBI:29105"/>
        <note>catalytic</note>
    </ligand>
</feature>
<dbReference type="HAMAP" id="MF_00972">
    <property type="entry name" value="tRNA_aden_deaminase"/>
    <property type="match status" value="1"/>
</dbReference>
<gene>
    <name evidence="8 10" type="primary">tadA</name>
    <name evidence="10" type="ORF">H9645_00695</name>
</gene>
<name>A0ABR8UEW2_9GAMM</name>